<dbReference type="InterPro" id="IPR001537">
    <property type="entry name" value="SpoU_MeTrfase"/>
</dbReference>
<dbReference type="Gene3D" id="3.30.1330.30">
    <property type="match status" value="1"/>
</dbReference>
<keyword evidence="3 4" id="KW-0808">Transferase</keyword>
<dbReference type="EMBL" id="CP096983">
    <property type="protein sequence ID" value="URZ12269.1"/>
    <property type="molecule type" value="Genomic_DNA"/>
</dbReference>
<evidence type="ECO:0000256" key="3">
    <source>
        <dbReference type="ARBA" id="ARBA00022679"/>
    </source>
</evidence>
<dbReference type="CDD" id="cd18095">
    <property type="entry name" value="SpoU-like_rRNA-MTase"/>
    <property type="match status" value="1"/>
</dbReference>
<protein>
    <submittedName>
        <fullName evidence="4">23S rRNA (Guanosine-2'-O-)-methyltransferase RlmB</fullName>
        <ecNumber evidence="4">2.1.1.185</ecNumber>
    </submittedName>
</protein>
<evidence type="ECO:0000256" key="1">
    <source>
        <dbReference type="ARBA" id="ARBA00007228"/>
    </source>
</evidence>
<dbReference type="Proteomes" id="UP000190951">
    <property type="component" value="Chromosome"/>
</dbReference>
<dbReference type="PANTHER" id="PTHR43191">
    <property type="entry name" value="RRNA METHYLTRANSFERASE 3"/>
    <property type="match status" value="1"/>
</dbReference>
<accession>A0A1S8KXC0</accession>
<dbReference type="GO" id="GO:0032259">
    <property type="term" value="P:methylation"/>
    <property type="evidence" value="ECO:0007669"/>
    <property type="project" value="UniProtKB-KW"/>
</dbReference>
<dbReference type="AlphaFoldDB" id="A0A1S8KXC0"/>
<evidence type="ECO:0000256" key="2">
    <source>
        <dbReference type="ARBA" id="ARBA00022603"/>
    </source>
</evidence>
<dbReference type="KEGG" id="crw:CROST_029860"/>
<evidence type="ECO:0000313" key="4">
    <source>
        <dbReference type="EMBL" id="URZ12269.1"/>
    </source>
</evidence>
<dbReference type="GO" id="GO:0006396">
    <property type="term" value="P:RNA processing"/>
    <property type="evidence" value="ECO:0007669"/>
    <property type="project" value="InterPro"/>
</dbReference>
<dbReference type="InterPro" id="IPR051259">
    <property type="entry name" value="rRNA_Methyltransferase"/>
</dbReference>
<dbReference type="InterPro" id="IPR053888">
    <property type="entry name" value="MRM3-like_sub_bind"/>
</dbReference>
<dbReference type="SUPFAM" id="SSF75217">
    <property type="entry name" value="alpha/beta knot"/>
    <property type="match status" value="1"/>
</dbReference>
<keyword evidence="5" id="KW-1185">Reference proteome</keyword>
<organism evidence="4 5">
    <name type="scientific">Clostridium felsineum</name>
    <dbReference type="NCBI Taxonomy" id="36839"/>
    <lineage>
        <taxon>Bacteria</taxon>
        <taxon>Bacillati</taxon>
        <taxon>Bacillota</taxon>
        <taxon>Clostridia</taxon>
        <taxon>Eubacteriales</taxon>
        <taxon>Clostridiaceae</taxon>
        <taxon>Clostridium</taxon>
    </lineage>
</organism>
<dbReference type="GO" id="GO:0008173">
    <property type="term" value="F:RNA methyltransferase activity"/>
    <property type="evidence" value="ECO:0007669"/>
    <property type="project" value="InterPro"/>
</dbReference>
<dbReference type="GO" id="GO:0005737">
    <property type="term" value="C:cytoplasm"/>
    <property type="evidence" value="ECO:0007669"/>
    <property type="project" value="UniProtKB-ARBA"/>
</dbReference>
<dbReference type="SUPFAM" id="SSF55315">
    <property type="entry name" value="L30e-like"/>
    <property type="match status" value="1"/>
</dbReference>
<dbReference type="InterPro" id="IPR013123">
    <property type="entry name" value="SpoU_subst-bd"/>
</dbReference>
<dbReference type="InterPro" id="IPR029026">
    <property type="entry name" value="tRNA_m1G_MTases_N"/>
</dbReference>
<dbReference type="Pfam" id="PF22435">
    <property type="entry name" value="MRM3-like_sub_bind"/>
    <property type="match status" value="1"/>
</dbReference>
<dbReference type="Pfam" id="PF00588">
    <property type="entry name" value="SpoU_methylase"/>
    <property type="match status" value="1"/>
</dbReference>
<dbReference type="SMART" id="SM00967">
    <property type="entry name" value="SpoU_sub_bind"/>
    <property type="match status" value="1"/>
</dbReference>
<sequence>MNFFNICIYKYAYIGFAYIKSYMAAIVLYNKKGMNELNTTITSKGNSIIKEVKRLKEKKYRDLNKKFIVEGLRFVKEALESDFDVEYLFVSEKSYDKFILNDIGEDIKKNVEVIKVSESILNQICSTETPQGIAAVVKYSKVLSKITKGFYMLVDKIQDPGNMGTIIRTANAAGALGIIITKGTVDIYNNKTLRATMGSIFKLPVIFEDEKLSQIARLKENGFKLIASTPNTNNNFYNVELNEKIIIAVGNEGNGLSDEVINISDIKAKIPMPGDVESLNAGIAAAVMMFEYVRKHHV</sequence>
<reference evidence="4 5" key="1">
    <citation type="submission" date="2022-04" db="EMBL/GenBank/DDBJ databases">
        <title>Genome sequence of C. roseum typestrain.</title>
        <authorList>
            <person name="Poehlein A."/>
            <person name="Schoch T."/>
            <person name="Duerre P."/>
            <person name="Daniel R."/>
        </authorList>
    </citation>
    <scope>NUCLEOTIDE SEQUENCE [LARGE SCALE GENOMIC DNA]</scope>
    <source>
        <strain evidence="4 5">DSM 7320</strain>
    </source>
</reference>
<gene>
    <name evidence="4" type="primary">rlmB</name>
    <name evidence="4" type="ORF">CROST_029860</name>
</gene>
<evidence type="ECO:0000313" key="5">
    <source>
        <dbReference type="Proteomes" id="UP000190951"/>
    </source>
</evidence>
<dbReference type="GO" id="GO:0003723">
    <property type="term" value="F:RNA binding"/>
    <property type="evidence" value="ECO:0007669"/>
    <property type="project" value="InterPro"/>
</dbReference>
<dbReference type="STRING" id="84029.CROST_44720"/>
<comment type="similarity">
    <text evidence="1">Belongs to the class IV-like SAM-binding methyltransferase superfamily. RNA methyltransferase TrmH family.</text>
</comment>
<dbReference type="Gene3D" id="3.40.1280.10">
    <property type="match status" value="1"/>
</dbReference>
<dbReference type="PANTHER" id="PTHR43191:SF2">
    <property type="entry name" value="RRNA METHYLTRANSFERASE 3, MITOCHONDRIAL"/>
    <property type="match status" value="1"/>
</dbReference>
<keyword evidence="2 4" id="KW-0489">Methyltransferase</keyword>
<proteinExistence type="inferred from homology"/>
<name>A0A1S8KXC0_9CLOT</name>
<dbReference type="EC" id="2.1.1.185" evidence="4"/>
<dbReference type="InterPro" id="IPR029028">
    <property type="entry name" value="Alpha/beta_knot_MTases"/>
</dbReference>
<dbReference type="InterPro" id="IPR029064">
    <property type="entry name" value="Ribosomal_eL30-like_sf"/>
</dbReference>